<dbReference type="KEGG" id="rsz:130511551"/>
<dbReference type="RefSeq" id="XP_056864678.1">
    <property type="nucleotide sequence ID" value="XM_057008698.1"/>
</dbReference>
<keyword evidence="1" id="KW-1185">Reference proteome</keyword>
<dbReference type="RefSeq" id="XP_056864679.1">
    <property type="nucleotide sequence ID" value="XM_057008699.1"/>
</dbReference>
<reference evidence="1" key="1">
    <citation type="journal article" date="2019" name="Database">
        <title>The radish genome database (RadishGD): an integrated information resource for radish genomics.</title>
        <authorList>
            <person name="Yu H.J."/>
            <person name="Baek S."/>
            <person name="Lee Y.J."/>
            <person name="Cho A."/>
            <person name="Mun J.H."/>
        </authorList>
    </citation>
    <scope>NUCLEOTIDE SEQUENCE [LARGE SCALE GENOMIC DNA]</scope>
    <source>
        <strain evidence="1">cv. WK10039</strain>
    </source>
</reference>
<gene>
    <name evidence="2 3" type="primary">LOC130511551</name>
</gene>
<dbReference type="AlphaFoldDB" id="A0A9W3DLM7"/>
<proteinExistence type="predicted"/>
<evidence type="ECO:0000313" key="1">
    <source>
        <dbReference type="Proteomes" id="UP000504610"/>
    </source>
</evidence>
<dbReference type="OrthoDB" id="1110785at2759"/>
<evidence type="ECO:0000313" key="2">
    <source>
        <dbReference type="RefSeq" id="XP_056864678.1"/>
    </source>
</evidence>
<name>A0A9W3DLM7_RAPSA</name>
<dbReference type="Proteomes" id="UP000504610">
    <property type="component" value="Chromosome 4"/>
</dbReference>
<protein>
    <submittedName>
        <fullName evidence="2 3">Uncharacterized protein LOC130511551</fullName>
    </submittedName>
</protein>
<sequence>MVLMGFDFLGFDFGDFGVRRQKSGHPLPSLSSFFSFDSSSDSLVLFLDLNDSTPDLCRRRDFSSSNGFSILLYIHVVYGAHTAVAYSTFNTLRLGRSAQTVVGRLIGFWDGEFMRITLLLLDEQML</sequence>
<reference evidence="2 3" key="2">
    <citation type="submission" date="2025-04" db="UniProtKB">
        <authorList>
            <consortium name="RefSeq"/>
        </authorList>
    </citation>
    <scope>IDENTIFICATION</scope>
    <source>
        <tissue evidence="2 3">Leaf</tissue>
    </source>
</reference>
<evidence type="ECO:0000313" key="3">
    <source>
        <dbReference type="RefSeq" id="XP_056864679.1"/>
    </source>
</evidence>
<organism evidence="1 3">
    <name type="scientific">Raphanus sativus</name>
    <name type="common">Radish</name>
    <name type="synonym">Raphanus raphanistrum var. sativus</name>
    <dbReference type="NCBI Taxonomy" id="3726"/>
    <lineage>
        <taxon>Eukaryota</taxon>
        <taxon>Viridiplantae</taxon>
        <taxon>Streptophyta</taxon>
        <taxon>Embryophyta</taxon>
        <taxon>Tracheophyta</taxon>
        <taxon>Spermatophyta</taxon>
        <taxon>Magnoliopsida</taxon>
        <taxon>eudicotyledons</taxon>
        <taxon>Gunneridae</taxon>
        <taxon>Pentapetalae</taxon>
        <taxon>rosids</taxon>
        <taxon>malvids</taxon>
        <taxon>Brassicales</taxon>
        <taxon>Brassicaceae</taxon>
        <taxon>Brassiceae</taxon>
        <taxon>Raphanus</taxon>
    </lineage>
</organism>
<dbReference type="GeneID" id="130511551"/>
<accession>A0A9W3DLM7</accession>